<reference evidence="1 2" key="1">
    <citation type="submission" date="2019-04" db="EMBL/GenBank/DDBJ databases">
        <title>Friends and foes A comparative genomics study of 23 Aspergillus species from section Flavi.</title>
        <authorList>
            <consortium name="DOE Joint Genome Institute"/>
            <person name="Kjaerbolling I."/>
            <person name="Vesth T."/>
            <person name="Frisvad J.C."/>
            <person name="Nybo J.L."/>
            <person name="Theobald S."/>
            <person name="Kildgaard S."/>
            <person name="Isbrandt T."/>
            <person name="Kuo A."/>
            <person name="Sato A."/>
            <person name="Lyhne E.K."/>
            <person name="Kogle M.E."/>
            <person name="Wiebenga A."/>
            <person name="Kun R.S."/>
            <person name="Lubbers R.J."/>
            <person name="Makela M.R."/>
            <person name="Barry K."/>
            <person name="Chovatia M."/>
            <person name="Clum A."/>
            <person name="Daum C."/>
            <person name="Haridas S."/>
            <person name="He G."/>
            <person name="LaButti K."/>
            <person name="Lipzen A."/>
            <person name="Mondo S."/>
            <person name="Riley R."/>
            <person name="Salamov A."/>
            <person name="Simmons B.A."/>
            <person name="Magnuson J.K."/>
            <person name="Henrissat B."/>
            <person name="Mortensen U.H."/>
            <person name="Larsen T.O."/>
            <person name="Devries R.P."/>
            <person name="Grigoriev I.V."/>
            <person name="Machida M."/>
            <person name="Baker S.E."/>
            <person name="Andersen M.R."/>
        </authorList>
    </citation>
    <scope>NUCLEOTIDE SEQUENCE [LARGE SCALE GENOMIC DNA]</scope>
    <source>
        <strain evidence="1 2">IBT 18842</strain>
    </source>
</reference>
<dbReference type="PANTHER" id="PTHR21310">
    <property type="entry name" value="AMINOGLYCOSIDE PHOSPHOTRANSFERASE-RELATED-RELATED"/>
    <property type="match status" value="1"/>
</dbReference>
<evidence type="ECO:0000313" key="2">
    <source>
        <dbReference type="Proteomes" id="UP000325780"/>
    </source>
</evidence>
<sequence length="489" mass="56608">MSQHPQPKIFTYAHFNLEALCHRVSKLRQDVPCVSTADQRPASGSFNWAVLISFDDGIRWVFRSPHRRFSMPLEVVMKLLASEVATMRYISAYSDIPVPEIFDYCVSCDNDIGIPYILMSEARGWPLSKVWRPVGSPLDDLDASSKGKVLRELGDITWKLSQLRLGRIGSPFEENGSFEVKECLSRGHMLHERYDLEIPRGPFASDAEFYNSLISAFLEHAEALQLSHHCFIAPVPLPNNYEMRTLYTDAVNLWNDFVAVGNKIDSSINRRDYVIAGDALRDILARDIIPSLESPETTEETFPLCHPDLSVNNIFVDDDINITCIIDWAFASSIPEFMLLPAPGLPQYGDEVSSQLRLRFTDGFIAALPESTEKRSVDKYRKSLEQSQLSWKNIGKYFFQQRCSPHYIQILNELQKDDQQPEKVEKEEREYFRNREFRHTIARKLTLVSEWNLQHGVSMPRRLRRDMFVASPKLWKWILEFIQDWEETF</sequence>
<dbReference type="PANTHER" id="PTHR21310:SF15">
    <property type="entry name" value="AMINOGLYCOSIDE PHOSPHOTRANSFERASE DOMAIN-CONTAINING PROTEIN"/>
    <property type="match status" value="1"/>
</dbReference>
<dbReference type="Proteomes" id="UP000325780">
    <property type="component" value="Unassembled WGS sequence"/>
</dbReference>
<gene>
    <name evidence="1" type="ORF">BDV25DRAFT_128278</name>
</gene>
<dbReference type="GO" id="GO:0016301">
    <property type="term" value="F:kinase activity"/>
    <property type="evidence" value="ECO:0007669"/>
    <property type="project" value="UniProtKB-KW"/>
</dbReference>
<accession>A0A5N6U1E7</accession>
<dbReference type="InterPro" id="IPR011009">
    <property type="entry name" value="Kinase-like_dom_sf"/>
</dbReference>
<organism evidence="1 2">
    <name type="scientific">Aspergillus avenaceus</name>
    <dbReference type="NCBI Taxonomy" id="36643"/>
    <lineage>
        <taxon>Eukaryota</taxon>
        <taxon>Fungi</taxon>
        <taxon>Dikarya</taxon>
        <taxon>Ascomycota</taxon>
        <taxon>Pezizomycotina</taxon>
        <taxon>Eurotiomycetes</taxon>
        <taxon>Eurotiomycetidae</taxon>
        <taxon>Eurotiales</taxon>
        <taxon>Aspergillaceae</taxon>
        <taxon>Aspergillus</taxon>
        <taxon>Aspergillus subgen. Circumdati</taxon>
    </lineage>
</organism>
<name>A0A5N6U1E7_ASPAV</name>
<keyword evidence="1" id="KW-0418">Kinase</keyword>
<dbReference type="AlphaFoldDB" id="A0A5N6U1E7"/>
<proteinExistence type="predicted"/>
<protein>
    <submittedName>
        <fullName evidence="1">Kinase-like domain-containing protein</fullName>
    </submittedName>
</protein>
<keyword evidence="2" id="KW-1185">Reference proteome</keyword>
<evidence type="ECO:0000313" key="1">
    <source>
        <dbReference type="EMBL" id="KAE8152071.1"/>
    </source>
</evidence>
<dbReference type="OrthoDB" id="5327538at2759"/>
<dbReference type="SUPFAM" id="SSF56112">
    <property type="entry name" value="Protein kinase-like (PK-like)"/>
    <property type="match status" value="1"/>
</dbReference>
<dbReference type="InterPro" id="IPR051678">
    <property type="entry name" value="AGP_Transferase"/>
</dbReference>
<keyword evidence="1" id="KW-0808">Transferase</keyword>
<dbReference type="EMBL" id="ML742059">
    <property type="protein sequence ID" value="KAE8152071.1"/>
    <property type="molecule type" value="Genomic_DNA"/>
</dbReference>